<protein>
    <submittedName>
        <fullName evidence="2">Uncharacterized protein</fullName>
    </submittedName>
</protein>
<dbReference type="EMBL" id="ML769794">
    <property type="protein sequence ID" value="KAE9387541.1"/>
    <property type="molecule type" value="Genomic_DNA"/>
</dbReference>
<evidence type="ECO:0000256" key="1">
    <source>
        <dbReference type="SAM" id="MobiDB-lite"/>
    </source>
</evidence>
<accession>A0A6A4GP75</accession>
<keyword evidence="3" id="KW-1185">Reference proteome</keyword>
<organism evidence="2 3">
    <name type="scientific">Gymnopus androsaceus JB14</name>
    <dbReference type="NCBI Taxonomy" id="1447944"/>
    <lineage>
        <taxon>Eukaryota</taxon>
        <taxon>Fungi</taxon>
        <taxon>Dikarya</taxon>
        <taxon>Basidiomycota</taxon>
        <taxon>Agaricomycotina</taxon>
        <taxon>Agaricomycetes</taxon>
        <taxon>Agaricomycetidae</taxon>
        <taxon>Agaricales</taxon>
        <taxon>Marasmiineae</taxon>
        <taxon>Omphalotaceae</taxon>
        <taxon>Gymnopus</taxon>
    </lineage>
</organism>
<reference evidence="2" key="1">
    <citation type="journal article" date="2019" name="Environ. Microbiol.">
        <title>Fungal ecological strategies reflected in gene transcription - a case study of two litter decomposers.</title>
        <authorList>
            <person name="Barbi F."/>
            <person name="Kohler A."/>
            <person name="Barry K."/>
            <person name="Baskaran P."/>
            <person name="Daum C."/>
            <person name="Fauchery L."/>
            <person name="Ihrmark K."/>
            <person name="Kuo A."/>
            <person name="LaButti K."/>
            <person name="Lipzen A."/>
            <person name="Morin E."/>
            <person name="Grigoriev I.V."/>
            <person name="Henrissat B."/>
            <person name="Lindahl B."/>
            <person name="Martin F."/>
        </authorList>
    </citation>
    <scope>NUCLEOTIDE SEQUENCE</scope>
    <source>
        <strain evidence="2">JB14</strain>
    </source>
</reference>
<dbReference type="Proteomes" id="UP000799118">
    <property type="component" value="Unassembled WGS sequence"/>
</dbReference>
<evidence type="ECO:0000313" key="2">
    <source>
        <dbReference type="EMBL" id="KAE9387541.1"/>
    </source>
</evidence>
<proteinExistence type="predicted"/>
<feature type="region of interest" description="Disordered" evidence="1">
    <location>
        <begin position="72"/>
        <end position="91"/>
    </location>
</feature>
<sequence length="311" mass="33929">MSGKVRQIEIAPVLQVFVSNKELESTESSESQLEGTQYVNIVLLVTWTVYGYAKDGCYIHVAPSAPVKIVSKRPSSESEANPPSTKRVKQTEIGGLKANWKPIVYGNKTSSTSKSLANEAGSTEIEFEELAGGEFAQDAAKEVIEAERAGKSHKKEAHTSKEVIEVKLEPADVNLIANEERETGKPAQPPKPRATVKVSDLPFGLPSDRNIWNEAIQSSLIEWSGTRAQQFSLGSDSEFRPTLRKLWNEHLAILPHISPNTADAKGQTILRCDHPAINSHAQSQIRNYRSKVGQRGLQAVTPGASARSPGI</sequence>
<dbReference type="OrthoDB" id="2923980at2759"/>
<name>A0A6A4GP75_9AGAR</name>
<gene>
    <name evidence="2" type="ORF">BT96DRAFT_1005014</name>
</gene>
<evidence type="ECO:0000313" key="3">
    <source>
        <dbReference type="Proteomes" id="UP000799118"/>
    </source>
</evidence>
<dbReference type="AlphaFoldDB" id="A0A6A4GP75"/>